<evidence type="ECO:0000313" key="2">
    <source>
        <dbReference type="Proteomes" id="UP001597302"/>
    </source>
</evidence>
<comment type="caution">
    <text evidence="1">The sequence shown here is derived from an EMBL/GenBank/DDBJ whole genome shotgun (WGS) entry which is preliminary data.</text>
</comment>
<sequence length="126" mass="14370">MNRILASRIAKLEARKAKTQTARRTIYQIGTRFPDRVEVIDGVCHIRPHFTQEGFAEFAKQQQASLLAKLAEYAEILGDDDDAPPPYVGTERAPVSPGHKDKRFLFIRENGREIEIDTLTGNRRYT</sequence>
<reference evidence="2" key="1">
    <citation type="journal article" date="2019" name="Int. J. Syst. Evol. Microbiol.">
        <title>The Global Catalogue of Microorganisms (GCM) 10K type strain sequencing project: providing services to taxonomists for standard genome sequencing and annotation.</title>
        <authorList>
            <consortium name="The Broad Institute Genomics Platform"/>
            <consortium name="The Broad Institute Genome Sequencing Center for Infectious Disease"/>
            <person name="Wu L."/>
            <person name="Ma J."/>
        </authorList>
    </citation>
    <scope>NUCLEOTIDE SEQUENCE [LARGE SCALE GENOMIC DNA]</scope>
    <source>
        <strain evidence="2">CCM 8875</strain>
    </source>
</reference>
<dbReference type="Proteomes" id="UP001597302">
    <property type="component" value="Unassembled WGS sequence"/>
</dbReference>
<accession>A0ABW4DXT8</accession>
<keyword evidence="2" id="KW-1185">Reference proteome</keyword>
<evidence type="ECO:0000313" key="1">
    <source>
        <dbReference type="EMBL" id="MFD1482552.1"/>
    </source>
</evidence>
<protein>
    <submittedName>
        <fullName evidence="1">Uncharacterized protein</fullName>
    </submittedName>
</protein>
<organism evidence="1 2">
    <name type="scientific">Paracoccus nototheniae</name>
    <dbReference type="NCBI Taxonomy" id="2489002"/>
    <lineage>
        <taxon>Bacteria</taxon>
        <taxon>Pseudomonadati</taxon>
        <taxon>Pseudomonadota</taxon>
        <taxon>Alphaproteobacteria</taxon>
        <taxon>Rhodobacterales</taxon>
        <taxon>Paracoccaceae</taxon>
        <taxon>Paracoccus</taxon>
    </lineage>
</organism>
<dbReference type="RefSeq" id="WP_131578697.1">
    <property type="nucleotide sequence ID" value="NZ_CBCSAJ010000124.1"/>
</dbReference>
<gene>
    <name evidence="1" type="ORF">ACFQ5P_14750</name>
</gene>
<proteinExistence type="predicted"/>
<name>A0ABW4DXT8_9RHOB</name>
<dbReference type="EMBL" id="JBHTOQ010000028">
    <property type="protein sequence ID" value="MFD1482552.1"/>
    <property type="molecule type" value="Genomic_DNA"/>
</dbReference>